<feature type="compositionally biased region" description="Basic and acidic residues" evidence="1">
    <location>
        <begin position="1"/>
        <end position="12"/>
    </location>
</feature>
<organism evidence="2 3">
    <name type="scientific">Rhipicephalus microplus</name>
    <name type="common">Cattle tick</name>
    <name type="synonym">Boophilus microplus</name>
    <dbReference type="NCBI Taxonomy" id="6941"/>
    <lineage>
        <taxon>Eukaryota</taxon>
        <taxon>Metazoa</taxon>
        <taxon>Ecdysozoa</taxon>
        <taxon>Arthropoda</taxon>
        <taxon>Chelicerata</taxon>
        <taxon>Arachnida</taxon>
        <taxon>Acari</taxon>
        <taxon>Parasitiformes</taxon>
        <taxon>Ixodida</taxon>
        <taxon>Ixodoidea</taxon>
        <taxon>Ixodidae</taxon>
        <taxon>Rhipicephalinae</taxon>
        <taxon>Rhipicephalus</taxon>
        <taxon>Boophilus</taxon>
    </lineage>
</organism>
<keyword evidence="3" id="KW-1185">Reference proteome</keyword>
<reference evidence="2" key="2">
    <citation type="submission" date="2021-09" db="EMBL/GenBank/DDBJ databases">
        <authorList>
            <person name="Jia N."/>
            <person name="Wang J."/>
            <person name="Shi W."/>
            <person name="Du L."/>
            <person name="Sun Y."/>
            <person name="Zhan W."/>
            <person name="Jiang J."/>
            <person name="Wang Q."/>
            <person name="Zhang B."/>
            <person name="Ji P."/>
            <person name="Sakyi L.B."/>
            <person name="Cui X."/>
            <person name="Yuan T."/>
            <person name="Jiang B."/>
            <person name="Yang W."/>
            <person name="Lam T.T.-Y."/>
            <person name="Chang Q."/>
            <person name="Ding S."/>
            <person name="Wang X."/>
            <person name="Zhu J."/>
            <person name="Ruan X."/>
            <person name="Zhao L."/>
            <person name="Wei J."/>
            <person name="Que T."/>
            <person name="Du C."/>
            <person name="Cheng J."/>
            <person name="Dai P."/>
            <person name="Han X."/>
            <person name="Huang E."/>
            <person name="Gao Y."/>
            <person name="Liu J."/>
            <person name="Shao H."/>
            <person name="Ye R."/>
            <person name="Li L."/>
            <person name="Wei W."/>
            <person name="Wang X."/>
            <person name="Wang C."/>
            <person name="Huo Q."/>
            <person name="Li W."/>
            <person name="Guo W."/>
            <person name="Chen H."/>
            <person name="Chen S."/>
            <person name="Zhou L."/>
            <person name="Zhou L."/>
            <person name="Ni X."/>
            <person name="Tian J."/>
            <person name="Zhou Y."/>
            <person name="Sheng Y."/>
            <person name="Liu T."/>
            <person name="Pan Y."/>
            <person name="Xia L."/>
            <person name="Li J."/>
            <person name="Zhao F."/>
            <person name="Cao W."/>
        </authorList>
    </citation>
    <scope>NUCLEOTIDE SEQUENCE</scope>
    <source>
        <strain evidence="2">Rmic-2018</strain>
        <tissue evidence="2">Larvae</tissue>
    </source>
</reference>
<dbReference type="AlphaFoldDB" id="A0A9J6E557"/>
<evidence type="ECO:0000313" key="2">
    <source>
        <dbReference type="EMBL" id="KAH8029208.1"/>
    </source>
</evidence>
<evidence type="ECO:0000313" key="3">
    <source>
        <dbReference type="Proteomes" id="UP000821866"/>
    </source>
</evidence>
<feature type="region of interest" description="Disordered" evidence="1">
    <location>
        <begin position="1"/>
        <end position="31"/>
    </location>
</feature>
<sequence>MKDLPPFKEKRALPRNQPQTLLRTTKKSSLRGKRERAFLRNPELCGIATLQGGTENIPLVTQCNHHAETDRTTVASTLSVPQRRRNCHQNGTSEASQRNSATWNSVDMMKKACTSTIQTMLKSTRRGVSRRGARWFLPASSSSPCAPVETSWEASRPVEDVQEVFLLCPPVVQPLSEGLKSE</sequence>
<dbReference type="Proteomes" id="UP000821866">
    <property type="component" value="Chromosome 4"/>
</dbReference>
<protein>
    <submittedName>
        <fullName evidence="2">Uncharacterized protein</fullName>
    </submittedName>
</protein>
<reference evidence="2" key="1">
    <citation type="journal article" date="2020" name="Cell">
        <title>Large-Scale Comparative Analyses of Tick Genomes Elucidate Their Genetic Diversity and Vector Capacities.</title>
        <authorList>
            <consortium name="Tick Genome and Microbiome Consortium (TIGMIC)"/>
            <person name="Jia N."/>
            <person name="Wang J."/>
            <person name="Shi W."/>
            <person name="Du L."/>
            <person name="Sun Y."/>
            <person name="Zhan W."/>
            <person name="Jiang J.F."/>
            <person name="Wang Q."/>
            <person name="Zhang B."/>
            <person name="Ji P."/>
            <person name="Bell-Sakyi L."/>
            <person name="Cui X.M."/>
            <person name="Yuan T.T."/>
            <person name="Jiang B.G."/>
            <person name="Yang W.F."/>
            <person name="Lam T.T."/>
            <person name="Chang Q.C."/>
            <person name="Ding S.J."/>
            <person name="Wang X.J."/>
            <person name="Zhu J.G."/>
            <person name="Ruan X.D."/>
            <person name="Zhao L."/>
            <person name="Wei J.T."/>
            <person name="Ye R.Z."/>
            <person name="Que T.C."/>
            <person name="Du C.H."/>
            <person name="Zhou Y.H."/>
            <person name="Cheng J.X."/>
            <person name="Dai P.F."/>
            <person name="Guo W.B."/>
            <person name="Han X.H."/>
            <person name="Huang E.J."/>
            <person name="Li L.F."/>
            <person name="Wei W."/>
            <person name="Gao Y.C."/>
            <person name="Liu J.Z."/>
            <person name="Shao H.Z."/>
            <person name="Wang X."/>
            <person name="Wang C.C."/>
            <person name="Yang T.C."/>
            <person name="Huo Q.B."/>
            <person name="Li W."/>
            <person name="Chen H.Y."/>
            <person name="Chen S.E."/>
            <person name="Zhou L.G."/>
            <person name="Ni X.B."/>
            <person name="Tian J.H."/>
            <person name="Sheng Y."/>
            <person name="Liu T."/>
            <person name="Pan Y.S."/>
            <person name="Xia L.Y."/>
            <person name="Li J."/>
            <person name="Zhao F."/>
            <person name="Cao W.C."/>
        </authorList>
    </citation>
    <scope>NUCLEOTIDE SEQUENCE</scope>
    <source>
        <strain evidence="2">Rmic-2018</strain>
    </source>
</reference>
<comment type="caution">
    <text evidence="2">The sequence shown here is derived from an EMBL/GenBank/DDBJ whole genome shotgun (WGS) entry which is preliminary data.</text>
</comment>
<dbReference type="EMBL" id="JABSTU010000006">
    <property type="protein sequence ID" value="KAH8029208.1"/>
    <property type="molecule type" value="Genomic_DNA"/>
</dbReference>
<gene>
    <name evidence="2" type="ORF">HPB51_023773</name>
</gene>
<accession>A0A9J6E557</accession>
<name>A0A9J6E557_RHIMP</name>
<evidence type="ECO:0000256" key="1">
    <source>
        <dbReference type="SAM" id="MobiDB-lite"/>
    </source>
</evidence>
<proteinExistence type="predicted"/>